<proteinExistence type="predicted"/>
<evidence type="ECO:0000256" key="2">
    <source>
        <dbReference type="SAM" id="Phobius"/>
    </source>
</evidence>
<feature type="region of interest" description="Disordered" evidence="1">
    <location>
        <begin position="149"/>
        <end position="188"/>
    </location>
</feature>
<gene>
    <name evidence="3" type="ORF">K491DRAFT_102309</name>
</gene>
<keyword evidence="2" id="KW-1133">Transmembrane helix</keyword>
<evidence type="ECO:0000313" key="3">
    <source>
        <dbReference type="EMBL" id="KAF2651205.1"/>
    </source>
</evidence>
<evidence type="ECO:0000256" key="1">
    <source>
        <dbReference type="SAM" id="MobiDB-lite"/>
    </source>
</evidence>
<feature type="compositionally biased region" description="Basic residues" evidence="1">
    <location>
        <begin position="382"/>
        <end position="391"/>
    </location>
</feature>
<reference evidence="3" key="1">
    <citation type="journal article" date="2020" name="Stud. Mycol.">
        <title>101 Dothideomycetes genomes: a test case for predicting lifestyles and emergence of pathogens.</title>
        <authorList>
            <person name="Haridas S."/>
            <person name="Albert R."/>
            <person name="Binder M."/>
            <person name="Bloem J."/>
            <person name="Labutti K."/>
            <person name="Salamov A."/>
            <person name="Andreopoulos B."/>
            <person name="Baker S."/>
            <person name="Barry K."/>
            <person name="Bills G."/>
            <person name="Bluhm B."/>
            <person name="Cannon C."/>
            <person name="Castanera R."/>
            <person name="Culley D."/>
            <person name="Daum C."/>
            <person name="Ezra D."/>
            <person name="Gonzalez J."/>
            <person name="Henrissat B."/>
            <person name="Kuo A."/>
            <person name="Liang C."/>
            <person name="Lipzen A."/>
            <person name="Lutzoni F."/>
            <person name="Magnuson J."/>
            <person name="Mondo S."/>
            <person name="Nolan M."/>
            <person name="Ohm R."/>
            <person name="Pangilinan J."/>
            <person name="Park H.-J."/>
            <person name="Ramirez L."/>
            <person name="Alfaro M."/>
            <person name="Sun H."/>
            <person name="Tritt A."/>
            <person name="Yoshinaga Y."/>
            <person name="Zwiers L.-H."/>
            <person name="Turgeon B."/>
            <person name="Goodwin S."/>
            <person name="Spatafora J."/>
            <person name="Crous P."/>
            <person name="Grigoriev I."/>
        </authorList>
    </citation>
    <scope>NUCLEOTIDE SEQUENCE</scope>
    <source>
        <strain evidence="3">CBS 122681</strain>
    </source>
</reference>
<dbReference type="EMBL" id="MU004432">
    <property type="protein sequence ID" value="KAF2651205.1"/>
    <property type="molecule type" value="Genomic_DNA"/>
</dbReference>
<name>A0A6A6STX6_9PLEO</name>
<sequence>MAASDVVFVTITDRTTVAYQPTSFATQVSSSAAPAISSSITSVDSSLISSPTGSPIDSLSFTTLAPSSRIPVAPSSTSTAVAGVSVLPNNTVAEIVLACIILISILFIGMMALGLLLWFRGRCPHCSDIGPKRLEAGTEKRITVDMVRARESRQQREKQRQSMPTVSDRGISHGQSQDRHLQGQSDYAQAQHRAVALNNLNETRPTRYKIHLDGNGIRETLWPGGVMEDDVSIRAPTPGPESGLGHGNPPPPASSLYTASMLAAPAPAHHTGLAASYYNPRISYGASATDRYGARAPTPIPEPVRIMESIPSNDPEAQAYRNAAAAASDPNNPDAEDAKAYADRLLLNIREREKKAKTKRTYADMPDPDDFEDVDLGGSKSSKWKMRNPIV</sequence>
<evidence type="ECO:0000313" key="4">
    <source>
        <dbReference type="Proteomes" id="UP000799324"/>
    </source>
</evidence>
<protein>
    <submittedName>
        <fullName evidence="3">Uncharacterized protein</fullName>
    </submittedName>
</protein>
<keyword evidence="2" id="KW-0472">Membrane</keyword>
<keyword evidence="2" id="KW-0812">Transmembrane</keyword>
<feature type="compositionally biased region" description="Basic and acidic residues" evidence="1">
    <location>
        <begin position="149"/>
        <end position="160"/>
    </location>
</feature>
<organism evidence="3 4">
    <name type="scientific">Lophiostoma macrostomum CBS 122681</name>
    <dbReference type="NCBI Taxonomy" id="1314788"/>
    <lineage>
        <taxon>Eukaryota</taxon>
        <taxon>Fungi</taxon>
        <taxon>Dikarya</taxon>
        <taxon>Ascomycota</taxon>
        <taxon>Pezizomycotina</taxon>
        <taxon>Dothideomycetes</taxon>
        <taxon>Pleosporomycetidae</taxon>
        <taxon>Pleosporales</taxon>
        <taxon>Lophiostomataceae</taxon>
        <taxon>Lophiostoma</taxon>
    </lineage>
</organism>
<feature type="region of interest" description="Disordered" evidence="1">
    <location>
        <begin position="234"/>
        <end position="255"/>
    </location>
</feature>
<dbReference type="AlphaFoldDB" id="A0A6A6STX6"/>
<accession>A0A6A6STX6</accession>
<feature type="compositionally biased region" description="Acidic residues" evidence="1">
    <location>
        <begin position="366"/>
        <end position="375"/>
    </location>
</feature>
<dbReference type="Proteomes" id="UP000799324">
    <property type="component" value="Unassembled WGS sequence"/>
</dbReference>
<keyword evidence="4" id="KW-1185">Reference proteome</keyword>
<feature type="region of interest" description="Disordered" evidence="1">
    <location>
        <begin position="352"/>
        <end position="391"/>
    </location>
</feature>
<feature type="transmembrane region" description="Helical" evidence="2">
    <location>
        <begin position="95"/>
        <end position="119"/>
    </location>
</feature>